<sequence length="92" mass="10314">MKTEEDRKLIEFARLLISDEALSENFLEMCWGVGGGEREGERGRPHNFSSHLISSSLPVALPTRVQSLFCFFSWEGVGVVDKVPGVPLIEMF</sequence>
<reference evidence="2" key="1">
    <citation type="journal article" date="2023" name="Front. Plant Sci.">
        <title>Chromosomal-level genome assembly of Melastoma candidum provides insights into trichome evolution.</title>
        <authorList>
            <person name="Zhong Y."/>
            <person name="Wu W."/>
            <person name="Sun C."/>
            <person name="Zou P."/>
            <person name="Liu Y."/>
            <person name="Dai S."/>
            <person name="Zhou R."/>
        </authorList>
    </citation>
    <scope>NUCLEOTIDE SEQUENCE [LARGE SCALE GENOMIC DNA]</scope>
</reference>
<evidence type="ECO:0000313" key="1">
    <source>
        <dbReference type="EMBL" id="KAI4381846.1"/>
    </source>
</evidence>
<comment type="caution">
    <text evidence="1">The sequence shown here is derived from an EMBL/GenBank/DDBJ whole genome shotgun (WGS) entry which is preliminary data.</text>
</comment>
<evidence type="ECO:0000313" key="2">
    <source>
        <dbReference type="Proteomes" id="UP001057402"/>
    </source>
</evidence>
<dbReference type="Proteomes" id="UP001057402">
    <property type="component" value="Chromosome 3"/>
</dbReference>
<accession>A0ACB9RVJ7</accession>
<dbReference type="EMBL" id="CM042882">
    <property type="protein sequence ID" value="KAI4381846.1"/>
    <property type="molecule type" value="Genomic_DNA"/>
</dbReference>
<gene>
    <name evidence="1" type="ORF">MLD38_007877</name>
</gene>
<organism evidence="1 2">
    <name type="scientific">Melastoma candidum</name>
    <dbReference type="NCBI Taxonomy" id="119954"/>
    <lineage>
        <taxon>Eukaryota</taxon>
        <taxon>Viridiplantae</taxon>
        <taxon>Streptophyta</taxon>
        <taxon>Embryophyta</taxon>
        <taxon>Tracheophyta</taxon>
        <taxon>Spermatophyta</taxon>
        <taxon>Magnoliopsida</taxon>
        <taxon>eudicotyledons</taxon>
        <taxon>Gunneridae</taxon>
        <taxon>Pentapetalae</taxon>
        <taxon>rosids</taxon>
        <taxon>malvids</taxon>
        <taxon>Myrtales</taxon>
        <taxon>Melastomataceae</taxon>
        <taxon>Melastomatoideae</taxon>
        <taxon>Melastomateae</taxon>
        <taxon>Melastoma</taxon>
    </lineage>
</organism>
<name>A0ACB9RVJ7_9MYRT</name>
<proteinExistence type="predicted"/>
<protein>
    <submittedName>
        <fullName evidence="1">Uncharacterized protein</fullName>
    </submittedName>
</protein>
<keyword evidence="2" id="KW-1185">Reference proteome</keyword>